<feature type="domain" description="C-type lectin" evidence="2">
    <location>
        <begin position="56"/>
        <end position="171"/>
    </location>
</feature>
<keyword evidence="1" id="KW-1015">Disulfide bond</keyword>
<dbReference type="AlphaFoldDB" id="V4A3F8"/>
<proteinExistence type="predicted"/>
<dbReference type="Pfam" id="PF00059">
    <property type="entry name" value="Lectin_C"/>
    <property type="match status" value="1"/>
</dbReference>
<accession>V4A3F8</accession>
<sequence length="177" mass="20431">MNDSLSFQYNVASKQCGVHVGRFRSAVMPIQDPNLLIYWTYYKNCREDLGYTFYPDDNTCVKFHSVKKSWMEANLVCDTEYGHMYLVNSLDKFDLLKTVLNAEGIANGFFYLGGTDQFMEGQFSWLDGSTYTNFQGSPNNENGEEHCFGYRAYERGLYDITCTKPLKFLCEIPILPK</sequence>
<organism evidence="3 4">
    <name type="scientific">Lottia gigantea</name>
    <name type="common">Giant owl limpet</name>
    <dbReference type="NCBI Taxonomy" id="225164"/>
    <lineage>
        <taxon>Eukaryota</taxon>
        <taxon>Metazoa</taxon>
        <taxon>Spiralia</taxon>
        <taxon>Lophotrochozoa</taxon>
        <taxon>Mollusca</taxon>
        <taxon>Gastropoda</taxon>
        <taxon>Patellogastropoda</taxon>
        <taxon>Lottioidea</taxon>
        <taxon>Lottiidae</taxon>
        <taxon>Lottia</taxon>
    </lineage>
</organism>
<dbReference type="InterPro" id="IPR016187">
    <property type="entry name" value="CTDL_fold"/>
</dbReference>
<dbReference type="InterPro" id="IPR001304">
    <property type="entry name" value="C-type_lectin-like"/>
</dbReference>
<dbReference type="RefSeq" id="XP_009057968.1">
    <property type="nucleotide sequence ID" value="XM_009059720.1"/>
</dbReference>
<dbReference type="Proteomes" id="UP000030746">
    <property type="component" value="Unassembled WGS sequence"/>
</dbReference>
<evidence type="ECO:0000256" key="1">
    <source>
        <dbReference type="ARBA" id="ARBA00023157"/>
    </source>
</evidence>
<dbReference type="InterPro" id="IPR018378">
    <property type="entry name" value="C-type_lectin_CS"/>
</dbReference>
<evidence type="ECO:0000313" key="4">
    <source>
        <dbReference type="Proteomes" id="UP000030746"/>
    </source>
</evidence>
<dbReference type="HOGENOM" id="CLU_1519575_0_0_1"/>
<dbReference type="PANTHER" id="PTHR22803">
    <property type="entry name" value="MANNOSE, PHOSPHOLIPASE, LECTIN RECEPTOR RELATED"/>
    <property type="match status" value="1"/>
</dbReference>
<dbReference type="InterPro" id="IPR016186">
    <property type="entry name" value="C-type_lectin-like/link_sf"/>
</dbReference>
<dbReference type="CDD" id="cd00037">
    <property type="entry name" value="CLECT"/>
    <property type="match status" value="1"/>
</dbReference>
<dbReference type="GeneID" id="20236079"/>
<dbReference type="Gene3D" id="3.10.100.10">
    <property type="entry name" value="Mannose-Binding Protein A, subunit A"/>
    <property type="match status" value="1"/>
</dbReference>
<dbReference type="SMART" id="SM00034">
    <property type="entry name" value="CLECT"/>
    <property type="match status" value="1"/>
</dbReference>
<name>V4A3F8_LOTGI</name>
<dbReference type="SUPFAM" id="SSF56436">
    <property type="entry name" value="C-type lectin-like"/>
    <property type="match status" value="1"/>
</dbReference>
<evidence type="ECO:0000259" key="2">
    <source>
        <dbReference type="PROSITE" id="PS50041"/>
    </source>
</evidence>
<keyword evidence="4" id="KW-1185">Reference proteome</keyword>
<dbReference type="CTD" id="20236079"/>
<dbReference type="OrthoDB" id="6339209at2759"/>
<dbReference type="KEGG" id="lgi:LOTGIDRAFT_153696"/>
<evidence type="ECO:0000313" key="3">
    <source>
        <dbReference type="EMBL" id="ESO91267.1"/>
    </source>
</evidence>
<gene>
    <name evidence="3" type="ORF">LOTGIDRAFT_153696</name>
</gene>
<dbReference type="InterPro" id="IPR050111">
    <property type="entry name" value="C-type_lectin/snaclec_domain"/>
</dbReference>
<dbReference type="EMBL" id="KB202283">
    <property type="protein sequence ID" value="ESO91267.1"/>
    <property type="molecule type" value="Genomic_DNA"/>
</dbReference>
<reference evidence="3 4" key="1">
    <citation type="journal article" date="2013" name="Nature">
        <title>Insights into bilaterian evolution from three spiralian genomes.</title>
        <authorList>
            <person name="Simakov O."/>
            <person name="Marletaz F."/>
            <person name="Cho S.J."/>
            <person name="Edsinger-Gonzales E."/>
            <person name="Havlak P."/>
            <person name="Hellsten U."/>
            <person name="Kuo D.H."/>
            <person name="Larsson T."/>
            <person name="Lv J."/>
            <person name="Arendt D."/>
            <person name="Savage R."/>
            <person name="Osoegawa K."/>
            <person name="de Jong P."/>
            <person name="Grimwood J."/>
            <person name="Chapman J.A."/>
            <person name="Shapiro H."/>
            <person name="Aerts A."/>
            <person name="Otillar R.P."/>
            <person name="Terry A.Y."/>
            <person name="Boore J.L."/>
            <person name="Grigoriev I.V."/>
            <person name="Lindberg D.R."/>
            <person name="Seaver E.C."/>
            <person name="Weisblat D.A."/>
            <person name="Putnam N.H."/>
            <person name="Rokhsar D.S."/>
        </authorList>
    </citation>
    <scope>NUCLEOTIDE SEQUENCE [LARGE SCALE GENOMIC DNA]</scope>
</reference>
<protein>
    <recommendedName>
        <fullName evidence="2">C-type lectin domain-containing protein</fullName>
    </recommendedName>
</protein>
<dbReference type="PROSITE" id="PS50041">
    <property type="entry name" value="C_TYPE_LECTIN_2"/>
    <property type="match status" value="1"/>
</dbReference>
<dbReference type="PROSITE" id="PS00615">
    <property type="entry name" value="C_TYPE_LECTIN_1"/>
    <property type="match status" value="1"/>
</dbReference>
<dbReference type="OMA" id="HWIWIST"/>